<comment type="caution">
    <text evidence="5">The sequence shown here is derived from an EMBL/GenBank/DDBJ whole genome shotgun (WGS) entry which is preliminary data.</text>
</comment>
<evidence type="ECO:0000256" key="1">
    <source>
        <dbReference type="ARBA" id="ARBA00022729"/>
    </source>
</evidence>
<keyword evidence="3" id="KW-1015">Disulfide bond</keyword>
<evidence type="ECO:0000313" key="6">
    <source>
        <dbReference type="Proteomes" id="UP001139031"/>
    </source>
</evidence>
<dbReference type="NCBIfam" id="TIGR02232">
    <property type="entry name" value="myxo_disulf_rpt"/>
    <property type="match status" value="1"/>
</dbReference>
<keyword evidence="2" id="KW-0677">Repeat</keyword>
<name>A0ABS7U2G1_9BACT</name>
<dbReference type="Gene3D" id="3.10.100.10">
    <property type="entry name" value="Mannose-Binding Protein A, subunit A"/>
    <property type="match status" value="1"/>
</dbReference>
<dbReference type="InterPro" id="IPR016186">
    <property type="entry name" value="C-type_lectin-like/link_sf"/>
</dbReference>
<keyword evidence="6" id="KW-1185">Reference proteome</keyword>
<dbReference type="EMBL" id="JAIRAU010000048">
    <property type="protein sequence ID" value="MBZ5714496.1"/>
    <property type="molecule type" value="Genomic_DNA"/>
</dbReference>
<proteinExistence type="predicted"/>
<evidence type="ECO:0000313" key="5">
    <source>
        <dbReference type="EMBL" id="MBZ5714496.1"/>
    </source>
</evidence>
<sequence length="294" mass="30342">MGLVLAGRRRLPPLLLALLLACKPYSPCDEEAACVSPSTSSGEATVSGESSSGESSSGDGSSSSGSTAVDSGSDAGTNGQTDSTDSTGTTSTGAPAVCGDGDVDPGEECDDGNTDDADACPPTCLRDRWVFVTAATHKPDFGGAEGADSLCRQYALQSGRADDTWKSFKAWVSDSTTDIRDRLTPGVLARYVRTDGVVVARGVDQFFSGTLEASISVDEFGAPQEGGVITGTRPDGTAVPGSLHCDDWTFVGDQLSLHYGVITATDEAWTMPSDMDFNPTACGASWRLYCIEGA</sequence>
<evidence type="ECO:0008006" key="7">
    <source>
        <dbReference type="Google" id="ProtNLM"/>
    </source>
</evidence>
<feature type="compositionally biased region" description="Acidic residues" evidence="4">
    <location>
        <begin position="101"/>
        <end position="117"/>
    </location>
</feature>
<evidence type="ECO:0000256" key="2">
    <source>
        <dbReference type="ARBA" id="ARBA00022737"/>
    </source>
</evidence>
<organism evidence="5 6">
    <name type="scientific">Nannocystis pusilla</name>
    <dbReference type="NCBI Taxonomy" id="889268"/>
    <lineage>
        <taxon>Bacteria</taxon>
        <taxon>Pseudomonadati</taxon>
        <taxon>Myxococcota</taxon>
        <taxon>Polyangia</taxon>
        <taxon>Nannocystales</taxon>
        <taxon>Nannocystaceae</taxon>
        <taxon>Nannocystis</taxon>
    </lineage>
</organism>
<gene>
    <name evidence="5" type="ORF">K7C98_35130</name>
</gene>
<feature type="compositionally biased region" description="Low complexity" evidence="4">
    <location>
        <begin position="38"/>
        <end position="93"/>
    </location>
</feature>
<dbReference type="InterPro" id="IPR016187">
    <property type="entry name" value="CTDL_fold"/>
</dbReference>
<protein>
    <recommendedName>
        <fullName evidence="7">Myxococcus cysteine-rich repeat-containing protein</fullName>
    </recommendedName>
</protein>
<evidence type="ECO:0000256" key="4">
    <source>
        <dbReference type="SAM" id="MobiDB-lite"/>
    </source>
</evidence>
<dbReference type="Proteomes" id="UP001139031">
    <property type="component" value="Unassembled WGS sequence"/>
</dbReference>
<dbReference type="InterPro" id="IPR011936">
    <property type="entry name" value="Myxo_disulph_rpt"/>
</dbReference>
<accession>A0ABS7U2G1</accession>
<feature type="region of interest" description="Disordered" evidence="4">
    <location>
        <begin position="30"/>
        <end position="117"/>
    </location>
</feature>
<dbReference type="SUPFAM" id="SSF56436">
    <property type="entry name" value="C-type lectin-like"/>
    <property type="match status" value="1"/>
</dbReference>
<evidence type="ECO:0000256" key="3">
    <source>
        <dbReference type="ARBA" id="ARBA00023157"/>
    </source>
</evidence>
<keyword evidence="1" id="KW-0732">Signal</keyword>
<reference evidence="5" key="1">
    <citation type="submission" date="2021-08" db="EMBL/GenBank/DDBJ databases">
        <authorList>
            <person name="Stevens D.C."/>
        </authorList>
    </citation>
    <scope>NUCLEOTIDE SEQUENCE</scope>
    <source>
        <strain evidence="5">DSM 53165</strain>
    </source>
</reference>